<dbReference type="Proteomes" id="UP000654075">
    <property type="component" value="Unassembled WGS sequence"/>
</dbReference>
<dbReference type="Pfam" id="PF13578">
    <property type="entry name" value="Methyltransf_24"/>
    <property type="match status" value="1"/>
</dbReference>
<protein>
    <recommendedName>
        <fullName evidence="3">Class I SAM-dependent methyltransferase</fullName>
    </recommendedName>
</protein>
<proteinExistence type="predicted"/>
<gene>
    <name evidence="1" type="ORF">PGLA1383_LOCUS26407</name>
</gene>
<keyword evidence="2" id="KW-1185">Reference proteome</keyword>
<sequence length="391" mass="42674">MDVAFADVTFLHGFNFNCTHIAADLSGSPFGRPLAALCQEHTIASRGLMAAVTRGCTPQRGTLADGFKKPCAREAECSSRLIRRHLHLLQGRLRQKASAAARRASQAGRWGAEAIQEFATAWQRPWLETECRAWVGDAQLEGSLETEDCQPLLRPLSKCIQEWSDSAALLFARYTTMVSVRESGLEPSWVFVEVLGLGPGSAGEGSPGQPTKRASVLAGLLDTLASADSSPLLMAEIGVSMGSTSVFLLELNPSLRMILVDPYSDFPFHTQLVDGGARDKDKAIASERLEPYLERATQIFKPSVEAAKEVPNESLDLVFIDGEHSYKECREDIKAWAPKVRAGGVLAGHDYTLKFPGVVRAVNEFAIRFVLLLHVDGEDWWVILPAALGKL</sequence>
<dbReference type="PANTHER" id="PTHR37909:SF1">
    <property type="entry name" value="S-ADENOSYL-L-METHIONINE-DEPENDENT METHYLTRANSFERASES SUPERFAMILY PROTEIN"/>
    <property type="match status" value="1"/>
</dbReference>
<dbReference type="AlphaFoldDB" id="A0A813F5P9"/>
<dbReference type="EMBL" id="CAJNNV010023165">
    <property type="protein sequence ID" value="CAE8608550.1"/>
    <property type="molecule type" value="Genomic_DNA"/>
</dbReference>
<evidence type="ECO:0008006" key="3">
    <source>
        <dbReference type="Google" id="ProtNLM"/>
    </source>
</evidence>
<evidence type="ECO:0000313" key="1">
    <source>
        <dbReference type="EMBL" id="CAE8608550.1"/>
    </source>
</evidence>
<name>A0A813F5P9_POLGL</name>
<reference evidence="1" key="1">
    <citation type="submission" date="2021-02" db="EMBL/GenBank/DDBJ databases">
        <authorList>
            <person name="Dougan E. K."/>
            <person name="Rhodes N."/>
            <person name="Thang M."/>
            <person name="Chan C."/>
        </authorList>
    </citation>
    <scope>NUCLEOTIDE SEQUENCE</scope>
</reference>
<dbReference type="OrthoDB" id="2017408at2759"/>
<organism evidence="1 2">
    <name type="scientific">Polarella glacialis</name>
    <name type="common">Dinoflagellate</name>
    <dbReference type="NCBI Taxonomy" id="89957"/>
    <lineage>
        <taxon>Eukaryota</taxon>
        <taxon>Sar</taxon>
        <taxon>Alveolata</taxon>
        <taxon>Dinophyceae</taxon>
        <taxon>Suessiales</taxon>
        <taxon>Suessiaceae</taxon>
        <taxon>Polarella</taxon>
    </lineage>
</organism>
<dbReference type="PANTHER" id="PTHR37909">
    <property type="entry name" value="S-ADENOSYL-L-METHIONINE-DEPENDENT METHYLTRANSFERASES SUPERFAMILY PROTEIN"/>
    <property type="match status" value="1"/>
</dbReference>
<dbReference type="SUPFAM" id="SSF53335">
    <property type="entry name" value="S-adenosyl-L-methionine-dependent methyltransferases"/>
    <property type="match status" value="1"/>
</dbReference>
<comment type="caution">
    <text evidence="1">The sequence shown here is derived from an EMBL/GenBank/DDBJ whole genome shotgun (WGS) entry which is preliminary data.</text>
</comment>
<dbReference type="Gene3D" id="3.40.50.150">
    <property type="entry name" value="Vaccinia Virus protein VP39"/>
    <property type="match status" value="1"/>
</dbReference>
<evidence type="ECO:0000313" key="2">
    <source>
        <dbReference type="Proteomes" id="UP000654075"/>
    </source>
</evidence>
<dbReference type="InterPro" id="IPR029063">
    <property type="entry name" value="SAM-dependent_MTases_sf"/>
</dbReference>
<accession>A0A813F5P9</accession>